<dbReference type="PANTHER" id="PTHR32026">
    <property type="entry name" value="METHYLTRANSFERASE-LIKE PROTEIN 24"/>
    <property type="match status" value="1"/>
</dbReference>
<dbReference type="AlphaFoldDB" id="A0A517YTJ2"/>
<dbReference type="NCBIfam" id="TIGR01444">
    <property type="entry name" value="fkbM_fam"/>
    <property type="match status" value="1"/>
</dbReference>
<name>A0A517YTJ2_9BACT</name>
<protein>
    <recommendedName>
        <fullName evidence="1">Methyltransferase FkbM domain-containing protein</fullName>
    </recommendedName>
</protein>
<dbReference type="Proteomes" id="UP000317369">
    <property type="component" value="Chromosome"/>
</dbReference>
<accession>A0A517YTJ2</accession>
<evidence type="ECO:0000313" key="2">
    <source>
        <dbReference type="EMBL" id="QDU33538.1"/>
    </source>
</evidence>
<dbReference type="InterPro" id="IPR029063">
    <property type="entry name" value="SAM-dependent_MTases_sf"/>
</dbReference>
<dbReference type="PANTHER" id="PTHR32026:SF10">
    <property type="entry name" value="METHYLTRANSFERASE-LIKE PROTEIN 24-RELATED"/>
    <property type="match status" value="1"/>
</dbReference>
<evidence type="ECO:0000259" key="1">
    <source>
        <dbReference type="Pfam" id="PF05050"/>
    </source>
</evidence>
<dbReference type="Pfam" id="PF05050">
    <property type="entry name" value="Methyltransf_21"/>
    <property type="match status" value="1"/>
</dbReference>
<keyword evidence="3" id="KW-1185">Reference proteome</keyword>
<dbReference type="InterPro" id="IPR006342">
    <property type="entry name" value="FkbM_mtfrase"/>
</dbReference>
<dbReference type="SUPFAM" id="SSF53335">
    <property type="entry name" value="S-adenosyl-L-methionine-dependent methyltransferases"/>
    <property type="match status" value="1"/>
</dbReference>
<evidence type="ECO:0000313" key="3">
    <source>
        <dbReference type="Proteomes" id="UP000317369"/>
    </source>
</evidence>
<organism evidence="2 3">
    <name type="scientific">Poriferisphaera corsica</name>
    <dbReference type="NCBI Taxonomy" id="2528020"/>
    <lineage>
        <taxon>Bacteria</taxon>
        <taxon>Pseudomonadati</taxon>
        <taxon>Planctomycetota</taxon>
        <taxon>Phycisphaerae</taxon>
        <taxon>Phycisphaerales</taxon>
        <taxon>Phycisphaeraceae</taxon>
        <taxon>Poriferisphaera</taxon>
    </lineage>
</organism>
<reference evidence="2 3" key="1">
    <citation type="submission" date="2019-02" db="EMBL/GenBank/DDBJ databases">
        <title>Deep-cultivation of Planctomycetes and their phenomic and genomic characterization uncovers novel biology.</title>
        <authorList>
            <person name="Wiegand S."/>
            <person name="Jogler M."/>
            <person name="Boedeker C."/>
            <person name="Pinto D."/>
            <person name="Vollmers J."/>
            <person name="Rivas-Marin E."/>
            <person name="Kohn T."/>
            <person name="Peeters S.H."/>
            <person name="Heuer A."/>
            <person name="Rast P."/>
            <person name="Oberbeckmann S."/>
            <person name="Bunk B."/>
            <person name="Jeske O."/>
            <person name="Meyerdierks A."/>
            <person name="Storesund J.E."/>
            <person name="Kallscheuer N."/>
            <person name="Luecker S."/>
            <person name="Lage O.M."/>
            <person name="Pohl T."/>
            <person name="Merkel B.J."/>
            <person name="Hornburger P."/>
            <person name="Mueller R.-W."/>
            <person name="Bruemmer F."/>
            <person name="Labrenz M."/>
            <person name="Spormann A.M."/>
            <person name="Op den Camp H."/>
            <person name="Overmann J."/>
            <person name="Amann R."/>
            <person name="Jetten M.S.M."/>
            <person name="Mascher T."/>
            <person name="Medema M.H."/>
            <person name="Devos D.P."/>
            <person name="Kaster A.-K."/>
            <person name="Ovreas L."/>
            <person name="Rohde M."/>
            <person name="Galperin M.Y."/>
            <person name="Jogler C."/>
        </authorList>
    </citation>
    <scope>NUCLEOTIDE SEQUENCE [LARGE SCALE GENOMIC DNA]</scope>
    <source>
        <strain evidence="2 3">KS4</strain>
    </source>
</reference>
<sequence length="244" mass="27828">MSLTNFVKKSALLHPLLVLRRRLKTKLNIIKGLDFSIKKDIKIPSLCLGSGYGGWCIIPREINKDSIIYSVGIGEDVSFDIALIEKFNVTLHAFDPTPKSIKWIEQLDLPQSFVMHPIGLSNYDGEASFCPPDNPEHVSHTMIKRSGSDTITVKVVKLATIMKDLNHDHIDLLKMDIEGAEFDVIEDMIKSNIRPKQLLIEFHHRFPEIEVETSRNAIESLRKIGYKVYSVSPTNEEICFYYDK</sequence>
<dbReference type="Gene3D" id="3.40.50.150">
    <property type="entry name" value="Vaccinia Virus protein VP39"/>
    <property type="match status" value="1"/>
</dbReference>
<dbReference type="EMBL" id="CP036425">
    <property type="protein sequence ID" value="QDU33538.1"/>
    <property type="molecule type" value="Genomic_DNA"/>
</dbReference>
<dbReference type="InterPro" id="IPR026913">
    <property type="entry name" value="METTL24"/>
</dbReference>
<gene>
    <name evidence="2" type="ORF">KS4_15880</name>
</gene>
<dbReference type="OrthoDB" id="483152at2"/>
<proteinExistence type="predicted"/>
<dbReference type="KEGG" id="pcor:KS4_15880"/>
<feature type="domain" description="Methyltransferase FkbM" evidence="1">
    <location>
        <begin position="92"/>
        <end position="227"/>
    </location>
</feature>
<dbReference type="RefSeq" id="WP_145076655.1">
    <property type="nucleotide sequence ID" value="NZ_CP036425.1"/>
</dbReference>